<dbReference type="AlphaFoldDB" id="A0ABD5PES0"/>
<gene>
    <name evidence="2" type="ORF">ACFO0N_15055</name>
</gene>
<keyword evidence="3" id="KW-1185">Reference proteome</keyword>
<dbReference type="EMBL" id="JBHSDS010000008">
    <property type="protein sequence ID" value="MFC4359263.1"/>
    <property type="molecule type" value="Genomic_DNA"/>
</dbReference>
<sequence length="283" mass="32055">MAGDVSKNKDFYQVIQYDDILNDTADAIRRKQQTDDLNFGVSGYVELADDYHKMTANTIFDGDETTLHLEDDDAIQTGLNIRSGHSGFHGLKIQPSALRQICSNGMMGWVADKTFEQTHSEEYQPALIHHGVDAVIDGAEELEQRLEAAQNEYLLGGKDELRLLMHEMIGDYLDTPIGDIPLSIEAETQADDISLYDAYQSMTRALSHHAKDDVPQYRLDRGFDEAARLLDTGYNQLPDAEQFGEQVIERRANQVIENQDIERYWDQEDETLQELMAQHGLTA</sequence>
<evidence type="ECO:0000313" key="3">
    <source>
        <dbReference type="Proteomes" id="UP001595921"/>
    </source>
</evidence>
<name>A0ABD5PES0_9EURY</name>
<comment type="caution">
    <text evidence="2">The sequence shown here is derived from an EMBL/GenBank/DDBJ whole genome shotgun (WGS) entry which is preliminary data.</text>
</comment>
<evidence type="ECO:0008006" key="4">
    <source>
        <dbReference type="Google" id="ProtNLM"/>
    </source>
</evidence>
<evidence type="ECO:0000313" key="2">
    <source>
        <dbReference type="EMBL" id="MFC4359263.1"/>
    </source>
</evidence>
<reference evidence="2 3" key="1">
    <citation type="journal article" date="2019" name="Int. J. Syst. Evol. Microbiol.">
        <title>The Global Catalogue of Microorganisms (GCM) 10K type strain sequencing project: providing services to taxonomists for standard genome sequencing and annotation.</title>
        <authorList>
            <consortium name="The Broad Institute Genomics Platform"/>
            <consortium name="The Broad Institute Genome Sequencing Center for Infectious Disease"/>
            <person name="Wu L."/>
            <person name="Ma J."/>
        </authorList>
    </citation>
    <scope>NUCLEOTIDE SEQUENCE [LARGE SCALE GENOMIC DNA]</scope>
    <source>
        <strain evidence="2 3">CGMCC 1.12553</strain>
    </source>
</reference>
<accession>A0ABD5PES0</accession>
<dbReference type="RefSeq" id="WP_267622851.1">
    <property type="nucleotide sequence ID" value="NZ_JAODIW010000006.1"/>
</dbReference>
<proteinExistence type="predicted"/>
<protein>
    <recommendedName>
        <fullName evidence="4">DUF932 domain-containing protein</fullName>
    </recommendedName>
</protein>
<feature type="coiled-coil region" evidence="1">
    <location>
        <begin position="132"/>
        <end position="159"/>
    </location>
</feature>
<dbReference type="Proteomes" id="UP001595921">
    <property type="component" value="Unassembled WGS sequence"/>
</dbReference>
<evidence type="ECO:0000256" key="1">
    <source>
        <dbReference type="SAM" id="Coils"/>
    </source>
</evidence>
<organism evidence="2 3">
    <name type="scientific">Halobium salinum</name>
    <dbReference type="NCBI Taxonomy" id="1364940"/>
    <lineage>
        <taxon>Archaea</taxon>
        <taxon>Methanobacteriati</taxon>
        <taxon>Methanobacteriota</taxon>
        <taxon>Stenosarchaea group</taxon>
        <taxon>Halobacteria</taxon>
        <taxon>Halobacteriales</taxon>
        <taxon>Haloferacaceae</taxon>
        <taxon>Halobium</taxon>
    </lineage>
</organism>
<keyword evidence="1" id="KW-0175">Coiled coil</keyword>